<dbReference type="AlphaFoldDB" id="A0AAN6YEK5"/>
<feature type="compositionally biased region" description="Basic and acidic residues" evidence="1">
    <location>
        <begin position="374"/>
        <end position="383"/>
    </location>
</feature>
<evidence type="ECO:0000256" key="2">
    <source>
        <dbReference type="SAM" id="Phobius"/>
    </source>
</evidence>
<feature type="transmembrane region" description="Helical" evidence="2">
    <location>
        <begin position="225"/>
        <end position="245"/>
    </location>
</feature>
<keyword evidence="2" id="KW-0812">Transmembrane</keyword>
<feature type="compositionally biased region" description="Acidic residues" evidence="1">
    <location>
        <begin position="407"/>
        <end position="425"/>
    </location>
</feature>
<comment type="caution">
    <text evidence="4">The sequence shown here is derived from an EMBL/GenBank/DDBJ whole genome shotgun (WGS) entry which is preliminary data.</text>
</comment>
<reference evidence="4" key="2">
    <citation type="submission" date="2023-05" db="EMBL/GenBank/DDBJ databases">
        <authorList>
            <consortium name="Lawrence Berkeley National Laboratory"/>
            <person name="Steindorff A."/>
            <person name="Hensen N."/>
            <person name="Bonometti L."/>
            <person name="Westerberg I."/>
            <person name="Brannstrom I.O."/>
            <person name="Guillou S."/>
            <person name="Cros-Aarteil S."/>
            <person name="Calhoun S."/>
            <person name="Haridas S."/>
            <person name="Kuo A."/>
            <person name="Mondo S."/>
            <person name="Pangilinan J."/>
            <person name="Riley R."/>
            <person name="Labutti K."/>
            <person name="Andreopoulos B."/>
            <person name="Lipzen A."/>
            <person name="Chen C."/>
            <person name="Yanf M."/>
            <person name="Daum C."/>
            <person name="Ng V."/>
            <person name="Clum A."/>
            <person name="Ohm R."/>
            <person name="Martin F."/>
            <person name="Silar P."/>
            <person name="Natvig D."/>
            <person name="Lalanne C."/>
            <person name="Gautier V."/>
            <person name="Ament-Velasquez S.L."/>
            <person name="Kruys A."/>
            <person name="Hutchinson M.I."/>
            <person name="Powell A.J."/>
            <person name="Barry K."/>
            <person name="Miller A.N."/>
            <person name="Grigoriev I.V."/>
            <person name="Debuchy R."/>
            <person name="Gladieux P."/>
            <person name="Thoren M.H."/>
            <person name="Johannesson H."/>
        </authorList>
    </citation>
    <scope>NUCLEOTIDE SEQUENCE</scope>
    <source>
        <strain evidence="4">PSN293</strain>
    </source>
</reference>
<feature type="signal peptide" evidence="3">
    <location>
        <begin position="1"/>
        <end position="23"/>
    </location>
</feature>
<feature type="region of interest" description="Disordered" evidence="1">
    <location>
        <begin position="361"/>
        <end position="430"/>
    </location>
</feature>
<reference evidence="4" key="1">
    <citation type="journal article" date="2023" name="Mol. Phylogenet. Evol.">
        <title>Genome-scale phylogeny and comparative genomics of the fungal order Sordariales.</title>
        <authorList>
            <person name="Hensen N."/>
            <person name="Bonometti L."/>
            <person name="Westerberg I."/>
            <person name="Brannstrom I.O."/>
            <person name="Guillou S."/>
            <person name="Cros-Aarteil S."/>
            <person name="Calhoun S."/>
            <person name="Haridas S."/>
            <person name="Kuo A."/>
            <person name="Mondo S."/>
            <person name="Pangilinan J."/>
            <person name="Riley R."/>
            <person name="LaButti K."/>
            <person name="Andreopoulos B."/>
            <person name="Lipzen A."/>
            <person name="Chen C."/>
            <person name="Yan M."/>
            <person name="Daum C."/>
            <person name="Ng V."/>
            <person name="Clum A."/>
            <person name="Steindorff A."/>
            <person name="Ohm R.A."/>
            <person name="Martin F."/>
            <person name="Silar P."/>
            <person name="Natvig D.O."/>
            <person name="Lalanne C."/>
            <person name="Gautier V."/>
            <person name="Ament-Velasquez S.L."/>
            <person name="Kruys A."/>
            <person name="Hutchinson M.I."/>
            <person name="Powell A.J."/>
            <person name="Barry K."/>
            <person name="Miller A.N."/>
            <person name="Grigoriev I.V."/>
            <person name="Debuchy R."/>
            <person name="Gladieux P."/>
            <person name="Hiltunen Thoren M."/>
            <person name="Johannesson H."/>
        </authorList>
    </citation>
    <scope>NUCLEOTIDE SEQUENCE</scope>
    <source>
        <strain evidence="4">PSN293</strain>
    </source>
</reference>
<keyword evidence="3" id="KW-0732">Signal</keyword>
<accession>A0AAN6YEK5</accession>
<proteinExistence type="predicted"/>
<gene>
    <name evidence="4" type="ORF">QBC37DRAFT_34286</name>
</gene>
<feature type="chain" id="PRO_5042867871" evidence="3">
    <location>
        <begin position="24"/>
        <end position="455"/>
    </location>
</feature>
<evidence type="ECO:0000256" key="3">
    <source>
        <dbReference type="SAM" id="SignalP"/>
    </source>
</evidence>
<dbReference type="Proteomes" id="UP001301769">
    <property type="component" value="Unassembled WGS sequence"/>
</dbReference>
<organism evidence="4 5">
    <name type="scientific">Rhypophila decipiens</name>
    <dbReference type="NCBI Taxonomy" id="261697"/>
    <lineage>
        <taxon>Eukaryota</taxon>
        <taxon>Fungi</taxon>
        <taxon>Dikarya</taxon>
        <taxon>Ascomycota</taxon>
        <taxon>Pezizomycotina</taxon>
        <taxon>Sordariomycetes</taxon>
        <taxon>Sordariomycetidae</taxon>
        <taxon>Sordariales</taxon>
        <taxon>Naviculisporaceae</taxon>
        <taxon>Rhypophila</taxon>
    </lineage>
</organism>
<protein>
    <submittedName>
        <fullName evidence="4">Uncharacterized protein</fullName>
    </submittedName>
</protein>
<evidence type="ECO:0000313" key="4">
    <source>
        <dbReference type="EMBL" id="KAK4217863.1"/>
    </source>
</evidence>
<dbReference type="EMBL" id="MU858057">
    <property type="protein sequence ID" value="KAK4217863.1"/>
    <property type="molecule type" value="Genomic_DNA"/>
</dbReference>
<evidence type="ECO:0000256" key="1">
    <source>
        <dbReference type="SAM" id="MobiDB-lite"/>
    </source>
</evidence>
<keyword evidence="2" id="KW-1133">Transmembrane helix</keyword>
<evidence type="ECO:0000313" key="5">
    <source>
        <dbReference type="Proteomes" id="UP001301769"/>
    </source>
</evidence>
<feature type="compositionally biased region" description="Basic and acidic residues" evidence="1">
    <location>
        <begin position="160"/>
        <end position="181"/>
    </location>
</feature>
<sequence>MRVLPTTTLLLAAALGGVAIAIASDDLDISPAANGNQAILADSYNIEDAHHHSLGDENQASPTDMYSTEEPDIAQTRITDEIAKATSSVEQDPGVDILEAELAEEEYLQLMANQLQREISLSMRQRSHGVDEAENAIAGLRLTFRKMIRYLTSSGPSVSDRGDRPKYPHHDHAGKGNHTAEGDYTLLPHQEPSSSSGPPASHQEEPGFFQSVKAALNYPLLEMTITPGSLILAIPLSLLLIEILYRIRAACSRRSRIRRMLGESRRAVEEEADGVFEDSSSSYYRYRQGRQGWWFGDFVGRFLLFSRLRKRAAARGGLGLDGYNGNYGNEAGLGGDKTPPPAYEDYAAHVSDGFCDGNYVAHTTWPGPGSEAAGDEKRQEDQQQQHQDGVEYGEEEKEYDEKAAMVDQEDNTAQEEQEQEDEEVDLMSMSQEIASFRSVADMVSEIVAATAAERR</sequence>
<keyword evidence="5" id="KW-1185">Reference proteome</keyword>
<feature type="region of interest" description="Disordered" evidence="1">
    <location>
        <begin position="155"/>
        <end position="205"/>
    </location>
</feature>
<keyword evidence="2" id="KW-0472">Membrane</keyword>
<name>A0AAN6YEK5_9PEZI</name>